<dbReference type="Pfam" id="PF04076">
    <property type="entry name" value="BOF"/>
    <property type="match status" value="1"/>
</dbReference>
<gene>
    <name evidence="2" type="primary">ncrY</name>
</gene>
<keyword evidence="2" id="KW-0614">Plasmid</keyword>
<reference evidence="2" key="1">
    <citation type="submission" date="2000-11" db="EMBL/GenBank/DDBJ databases">
        <title>Nucleotide Sequence and Expression of a Plasmid-encoded Nickel and Cobalt Resistance Determinant from Hafnia alvei 5-5.</title>
        <authorList>
            <person name="Park J.E."/>
            <person name="Rhie H.G."/>
            <person name="Lee H."/>
        </authorList>
    </citation>
    <scope>NUCLEOTIDE SEQUENCE</scope>
    <source>
        <strain evidence="2">5-5</strain>
        <plasmid evidence="2">pNRS148</plasmid>
    </source>
</reference>
<geneLocation type="plasmid" evidence="2">
    <name>pNRS148</name>
</geneLocation>
<dbReference type="InterPro" id="IPR005220">
    <property type="entry name" value="CarO-like"/>
</dbReference>
<evidence type="ECO:0000256" key="1">
    <source>
        <dbReference type="ARBA" id="ARBA00022729"/>
    </source>
</evidence>
<dbReference type="NCBIfam" id="NF033674">
    <property type="entry name" value="stress_OB_fold"/>
    <property type="match status" value="1"/>
</dbReference>
<dbReference type="InterPro" id="IPR036700">
    <property type="entry name" value="BOBF_sf"/>
</dbReference>
<dbReference type="SUPFAM" id="SSF101756">
    <property type="entry name" value="Hypothetical protein YgiW"/>
    <property type="match status" value="1"/>
</dbReference>
<sequence length="63" mass="7116">MLSASSRMKWYTFRDPTGTIKVRIPQKVWNGQHFDAQDLVRVSGQVSHENDGSTLNAEVISKP</sequence>
<dbReference type="EMBL" id="AF322866">
    <property type="protein sequence ID" value="AAL37248.1"/>
    <property type="molecule type" value="Genomic_DNA"/>
</dbReference>
<dbReference type="AlphaFoldDB" id="Q8VTR3"/>
<evidence type="ECO:0000313" key="2">
    <source>
        <dbReference type="EMBL" id="AAL37248.1"/>
    </source>
</evidence>
<accession>Q8VTR3</accession>
<proteinExistence type="predicted"/>
<keyword evidence="1" id="KW-0732">Signal</keyword>
<organism evidence="2">
    <name type="scientific">Hafnia alvei</name>
    <dbReference type="NCBI Taxonomy" id="569"/>
    <lineage>
        <taxon>Bacteria</taxon>
        <taxon>Pseudomonadati</taxon>
        <taxon>Pseudomonadota</taxon>
        <taxon>Gammaproteobacteria</taxon>
        <taxon>Enterobacterales</taxon>
        <taxon>Hafniaceae</taxon>
        <taxon>Hafnia</taxon>
    </lineage>
</organism>
<protein>
    <submittedName>
        <fullName evidence="2">NcrY</fullName>
    </submittedName>
</protein>
<name>Q8VTR3_HAFAL</name>
<dbReference type="Gene3D" id="2.40.50.200">
    <property type="entry name" value="Bacterial OB-fold"/>
    <property type="match status" value="1"/>
</dbReference>